<evidence type="ECO:0000256" key="1">
    <source>
        <dbReference type="ARBA" id="ARBA00023125"/>
    </source>
</evidence>
<dbReference type="InterPro" id="IPR010982">
    <property type="entry name" value="Lambda_DNA-bd_dom_sf"/>
</dbReference>
<dbReference type="EMBL" id="JACIHP010000005">
    <property type="protein sequence ID" value="MBB4492632.1"/>
    <property type="molecule type" value="Genomic_DNA"/>
</dbReference>
<dbReference type="CDD" id="cd02209">
    <property type="entry name" value="cupin_XRE_C"/>
    <property type="match status" value="1"/>
</dbReference>
<dbReference type="Proteomes" id="UP000534590">
    <property type="component" value="Unassembled WGS sequence"/>
</dbReference>
<protein>
    <submittedName>
        <fullName evidence="3">Transcriptional regulator with XRE-family HTH domain</fullName>
    </submittedName>
</protein>
<dbReference type="SMART" id="SM00530">
    <property type="entry name" value="HTH_XRE"/>
    <property type="match status" value="1"/>
</dbReference>
<dbReference type="PANTHER" id="PTHR46797:SF2">
    <property type="entry name" value="TRANSCRIPTIONAL REGULATOR"/>
    <property type="match status" value="1"/>
</dbReference>
<dbReference type="InterPro" id="IPR050807">
    <property type="entry name" value="TransReg_Diox_bact_type"/>
</dbReference>
<organism evidence="3 4">
    <name type="scientific">Agrobacterium radiobacter</name>
    <dbReference type="NCBI Taxonomy" id="362"/>
    <lineage>
        <taxon>Bacteria</taxon>
        <taxon>Pseudomonadati</taxon>
        <taxon>Pseudomonadota</taxon>
        <taxon>Alphaproteobacteria</taxon>
        <taxon>Hyphomicrobiales</taxon>
        <taxon>Rhizobiaceae</taxon>
        <taxon>Rhizobium/Agrobacterium group</taxon>
        <taxon>Agrobacterium</taxon>
        <taxon>Agrobacterium tumefaciens complex</taxon>
    </lineage>
</organism>
<dbReference type="Pfam" id="PF07883">
    <property type="entry name" value="Cupin_2"/>
    <property type="match status" value="1"/>
</dbReference>
<sequence length="222" mass="24315">MDEWDASALQNKAAVERHAADEAMGKRIRAMRNDRSLSLTELAAKTGFSVGHLSQIERGLSSPSLRALVAIADSLGVGLYALFDKDVRSAAENVVMRRAERKHLDFWRTGVDKEILTRPDSAFVLNMYLMTLEPEGNSGENYLSHSGEEAGLVLSGQFELDVDGHVWTLGEGDSFRFASVRGHRYRNPSSSDKSQILWSLYTPAQPANAASSRTADADGPTT</sequence>
<evidence type="ECO:0000313" key="4">
    <source>
        <dbReference type="Proteomes" id="UP000534590"/>
    </source>
</evidence>
<keyword evidence="4" id="KW-1185">Reference proteome</keyword>
<gene>
    <name evidence="3" type="ORF">GGE40_004477</name>
</gene>
<dbReference type="InterPro" id="IPR001387">
    <property type="entry name" value="Cro/C1-type_HTH"/>
</dbReference>
<accession>A0ABR6JE49</accession>
<dbReference type="SUPFAM" id="SSF51182">
    <property type="entry name" value="RmlC-like cupins"/>
    <property type="match status" value="1"/>
</dbReference>
<dbReference type="CDD" id="cd00093">
    <property type="entry name" value="HTH_XRE"/>
    <property type="match status" value="1"/>
</dbReference>
<dbReference type="PANTHER" id="PTHR46797">
    <property type="entry name" value="HTH-TYPE TRANSCRIPTIONAL REGULATOR"/>
    <property type="match status" value="1"/>
</dbReference>
<dbReference type="InterPro" id="IPR013096">
    <property type="entry name" value="Cupin_2"/>
</dbReference>
<keyword evidence="1" id="KW-0238">DNA-binding</keyword>
<evidence type="ECO:0000259" key="2">
    <source>
        <dbReference type="PROSITE" id="PS50943"/>
    </source>
</evidence>
<dbReference type="Gene3D" id="2.60.120.10">
    <property type="entry name" value="Jelly Rolls"/>
    <property type="match status" value="1"/>
</dbReference>
<proteinExistence type="predicted"/>
<name>A0ABR6JE49_AGRRD</name>
<dbReference type="InterPro" id="IPR011051">
    <property type="entry name" value="RmlC_Cupin_sf"/>
</dbReference>
<comment type="caution">
    <text evidence="3">The sequence shown here is derived from an EMBL/GenBank/DDBJ whole genome shotgun (WGS) entry which is preliminary data.</text>
</comment>
<reference evidence="3 4" key="1">
    <citation type="submission" date="2020-08" db="EMBL/GenBank/DDBJ databases">
        <title>Genomic Encyclopedia of Type Strains, Phase IV (KMG-V): Genome sequencing to study the core and pangenomes of soil and plant-associated prokaryotes.</title>
        <authorList>
            <person name="Whitman W."/>
        </authorList>
    </citation>
    <scope>NUCLEOTIDE SEQUENCE [LARGE SCALE GENOMIC DNA]</scope>
    <source>
        <strain evidence="3 4">SEMIA 461</strain>
    </source>
</reference>
<dbReference type="InterPro" id="IPR014710">
    <property type="entry name" value="RmlC-like_jellyroll"/>
</dbReference>
<dbReference type="PROSITE" id="PS50943">
    <property type="entry name" value="HTH_CROC1"/>
    <property type="match status" value="1"/>
</dbReference>
<evidence type="ECO:0000313" key="3">
    <source>
        <dbReference type="EMBL" id="MBB4492632.1"/>
    </source>
</evidence>
<dbReference type="Pfam" id="PF01381">
    <property type="entry name" value="HTH_3"/>
    <property type="match status" value="1"/>
</dbReference>
<feature type="domain" description="HTH cro/C1-type" evidence="2">
    <location>
        <begin position="28"/>
        <end position="83"/>
    </location>
</feature>
<dbReference type="RefSeq" id="WP_183229442.1">
    <property type="nucleotide sequence ID" value="NZ_JACIGS010000005.1"/>
</dbReference>
<dbReference type="Gene3D" id="1.10.260.40">
    <property type="entry name" value="lambda repressor-like DNA-binding domains"/>
    <property type="match status" value="1"/>
</dbReference>
<dbReference type="SUPFAM" id="SSF47413">
    <property type="entry name" value="lambda repressor-like DNA-binding domains"/>
    <property type="match status" value="1"/>
</dbReference>